<name>A0AAV5UCM0_9BILA</name>
<evidence type="ECO:0000313" key="1">
    <source>
        <dbReference type="EMBL" id="GMT04060.1"/>
    </source>
</evidence>
<dbReference type="Proteomes" id="UP001432027">
    <property type="component" value="Unassembled WGS sequence"/>
</dbReference>
<reference evidence="1" key="1">
    <citation type="submission" date="2023-10" db="EMBL/GenBank/DDBJ databases">
        <title>Genome assembly of Pristionchus species.</title>
        <authorList>
            <person name="Yoshida K."/>
            <person name="Sommer R.J."/>
        </authorList>
    </citation>
    <scope>NUCLEOTIDE SEQUENCE</scope>
    <source>
        <strain evidence="1">RS0144</strain>
    </source>
</reference>
<dbReference type="EMBL" id="BTSX01000006">
    <property type="protein sequence ID" value="GMT04060.1"/>
    <property type="molecule type" value="Genomic_DNA"/>
</dbReference>
<protein>
    <submittedName>
        <fullName evidence="1">Uncharacterized protein</fullName>
    </submittedName>
</protein>
<gene>
    <name evidence="1" type="ORF">PENTCL1PPCAC_26234</name>
</gene>
<feature type="non-terminal residue" evidence="1">
    <location>
        <position position="1"/>
    </location>
</feature>
<keyword evidence="2" id="KW-1185">Reference proteome</keyword>
<evidence type="ECO:0000313" key="2">
    <source>
        <dbReference type="Proteomes" id="UP001432027"/>
    </source>
</evidence>
<dbReference type="AlphaFoldDB" id="A0AAV5UCM0"/>
<proteinExistence type="predicted"/>
<organism evidence="1 2">
    <name type="scientific">Pristionchus entomophagus</name>
    <dbReference type="NCBI Taxonomy" id="358040"/>
    <lineage>
        <taxon>Eukaryota</taxon>
        <taxon>Metazoa</taxon>
        <taxon>Ecdysozoa</taxon>
        <taxon>Nematoda</taxon>
        <taxon>Chromadorea</taxon>
        <taxon>Rhabditida</taxon>
        <taxon>Rhabditina</taxon>
        <taxon>Diplogasteromorpha</taxon>
        <taxon>Diplogasteroidea</taxon>
        <taxon>Neodiplogasteridae</taxon>
        <taxon>Pristionchus</taxon>
    </lineage>
</organism>
<comment type="caution">
    <text evidence="1">The sequence shown here is derived from an EMBL/GenBank/DDBJ whole genome shotgun (WGS) entry which is preliminary data.</text>
</comment>
<accession>A0AAV5UCM0</accession>
<sequence length="62" mass="7426">RRSCPYMLQLLWYHNSCSLERLETNSSSRDRILLHRRNIHLYLRRINPSITAAPMKSDQLEA</sequence>